<dbReference type="InterPro" id="IPR046780">
    <property type="entry name" value="aBig_2"/>
</dbReference>
<protein>
    <submittedName>
        <fullName evidence="8">LamG-like jellyroll fold domain-containing protein</fullName>
    </submittedName>
</protein>
<evidence type="ECO:0000313" key="8">
    <source>
        <dbReference type="EMBL" id="MDO3679718.1"/>
    </source>
</evidence>
<dbReference type="InterPro" id="IPR006710">
    <property type="entry name" value="Glyco_hydro_43"/>
</dbReference>
<proteinExistence type="inferred from homology"/>
<keyword evidence="9" id="KW-1185">Reference proteome</keyword>
<dbReference type="SUPFAM" id="SSF49899">
    <property type="entry name" value="Concanavalin A-like lectins/glucanases"/>
    <property type="match status" value="1"/>
</dbReference>
<dbReference type="CDD" id="cd18832">
    <property type="entry name" value="GH43_GsAbnA-like"/>
    <property type="match status" value="1"/>
</dbReference>
<dbReference type="Gene3D" id="2.40.128.10">
    <property type="match status" value="1"/>
</dbReference>
<feature type="domain" description="Extracellular endo-alpha-(1-&gt;5)-L-arabinanase C-terminal" evidence="6">
    <location>
        <begin position="443"/>
        <end position="546"/>
    </location>
</feature>
<keyword evidence="4" id="KW-0326">Glycosidase</keyword>
<evidence type="ECO:0000256" key="5">
    <source>
        <dbReference type="SAM" id="SignalP"/>
    </source>
</evidence>
<evidence type="ECO:0000259" key="6">
    <source>
        <dbReference type="Pfam" id="PF16369"/>
    </source>
</evidence>
<feature type="domain" description="Atrophied bacterial Ig" evidence="7">
    <location>
        <begin position="558"/>
        <end position="639"/>
    </location>
</feature>
<dbReference type="Pfam" id="PF16369">
    <property type="entry name" value="GH43_C"/>
    <property type="match status" value="1"/>
</dbReference>
<name>A0ABT8VFG8_9BACL</name>
<dbReference type="EMBL" id="JAUMKJ010000030">
    <property type="protein sequence ID" value="MDO3679718.1"/>
    <property type="molecule type" value="Genomic_DNA"/>
</dbReference>
<dbReference type="Pfam" id="PF20578">
    <property type="entry name" value="aBig_2"/>
    <property type="match status" value="1"/>
</dbReference>
<sequence length="847" mass="92695">MIGNRRREKLKSWSACMIMTVLLTMFLPQAGWADGNQADSSRNEEKAPVFTNVSVHDPSIIKAGPAYYVFGSHIEASKSADLMNWTTFTNGYATPGNVIFGDLAQNLAGSFAWAGKDDADSKGGYAVWAPDVIWNEHYKHKDGTTGAYMMYYSVSSTYIRSAIGYAVSKRIEGPYTYVDTVVYSGFTKETAYDANSKVDKKWTHTNIQKLMDQGKLAGVRPGWFTSDGSYHNAAFPNAIDAALFFDAKGKLWMTYGSWSGGIFLLELDPATGQPIYPGKDGTTADGRMVDRYFGTKIAGGYTKSGEGPYILYDKASGYYYLNVTYGWLGANGGYNMRQFRSKTPDGPYLDAAGQDAVLPGNTDNSRYGIKMMGNFQFVREIGEPGAGTDYGYVSPGHNSVLFDEKTGKYFLFFHTRFPQRGEVHELRVHQLFKNKDGWFVAAPLRYAGETLKRVTESKLAGDYKFVRHGLDYSGDIVRSVHITLHKDKTITGDVTGTWALNNEYEAVLTIGGETYNGVFINGWDPDLGRNTATFTAVSSKGEAVWGIRQPDAADQQVVEAVQHALSLGDTSKVTNNLTLPAKGMRGAVISWSTSDPRVISDTGEIHPPEAGQGNRSAALTATITKGKASASKIFSITVAPVDIDYGLTARYSFENNLADSTGRFAEGAITGARIDDPGGAIAYANGVTGKAAVFDGTSGIRLDDRLIAGNRYSVSMWLNPERHTPFTTSFFGAKSKNSWISLVPESWDHNTMLWSGEAWYDATTGSKIGTNEWHHLAFTVDAGSVKVYVDGKQKFAGTGFPDIFTGEAGTFSLGVNWWDAPFKGRMDEVRIYNVPITEAVIKRLAQM</sequence>
<reference evidence="8" key="1">
    <citation type="submission" date="2023-07" db="EMBL/GenBank/DDBJ databases">
        <authorList>
            <person name="Aktuganov G."/>
            <person name="Boyko T."/>
            <person name="Delegan Y."/>
            <person name="Galimzianova N."/>
            <person name="Gilvanova E."/>
            <person name="Korobov V."/>
            <person name="Kuzmina L."/>
            <person name="Melentiev A."/>
            <person name="Milman P."/>
            <person name="Ryabova A."/>
            <person name="Stupak E."/>
            <person name="Yasakov T."/>
            <person name="Zharikova N."/>
            <person name="Zhurenko E."/>
        </authorList>
    </citation>
    <scope>NUCLEOTIDE SEQUENCE</scope>
    <source>
        <strain evidence="8">IB-739</strain>
    </source>
</reference>
<evidence type="ECO:0000256" key="2">
    <source>
        <dbReference type="ARBA" id="ARBA00009865"/>
    </source>
</evidence>
<evidence type="ECO:0000313" key="9">
    <source>
        <dbReference type="Proteomes" id="UP001168883"/>
    </source>
</evidence>
<evidence type="ECO:0000256" key="3">
    <source>
        <dbReference type="ARBA" id="ARBA00022801"/>
    </source>
</evidence>
<dbReference type="InterPro" id="IPR023296">
    <property type="entry name" value="Glyco_hydro_beta-prop_sf"/>
</dbReference>
<dbReference type="Gene3D" id="2.60.120.200">
    <property type="match status" value="1"/>
</dbReference>
<dbReference type="Pfam" id="PF13385">
    <property type="entry name" value="Laminin_G_3"/>
    <property type="match status" value="1"/>
</dbReference>
<evidence type="ECO:0000256" key="1">
    <source>
        <dbReference type="ARBA" id="ARBA00004834"/>
    </source>
</evidence>
<dbReference type="Pfam" id="PF04616">
    <property type="entry name" value="Glyco_hydro_43"/>
    <property type="match status" value="1"/>
</dbReference>
<dbReference type="InterPro" id="IPR013320">
    <property type="entry name" value="ConA-like_dom_sf"/>
</dbReference>
<dbReference type="InterPro" id="IPR050727">
    <property type="entry name" value="GH43_arabinanases"/>
</dbReference>
<keyword evidence="5" id="KW-0732">Signal</keyword>
<dbReference type="InterPro" id="IPR032291">
    <property type="entry name" value="Abn2_C"/>
</dbReference>
<dbReference type="Gene3D" id="2.115.10.20">
    <property type="entry name" value="Glycosyl hydrolase domain, family 43"/>
    <property type="match status" value="1"/>
</dbReference>
<dbReference type="PANTHER" id="PTHR43301">
    <property type="entry name" value="ARABINAN ENDO-1,5-ALPHA-L-ARABINOSIDASE"/>
    <property type="match status" value="1"/>
</dbReference>
<accession>A0ABT8VFG8</accession>
<gene>
    <name evidence="8" type="ORF">Q3C12_22145</name>
</gene>
<comment type="pathway">
    <text evidence="1">Glycan metabolism; L-arabinan degradation.</text>
</comment>
<feature type="signal peptide" evidence="5">
    <location>
        <begin position="1"/>
        <end position="33"/>
    </location>
</feature>
<comment type="similarity">
    <text evidence="2">Belongs to the glycosyl hydrolase 43 family.</text>
</comment>
<feature type="chain" id="PRO_5046313418" evidence="5">
    <location>
        <begin position="34"/>
        <end position="847"/>
    </location>
</feature>
<keyword evidence="3" id="KW-0378">Hydrolase</keyword>
<evidence type="ECO:0000256" key="4">
    <source>
        <dbReference type="ARBA" id="ARBA00023295"/>
    </source>
</evidence>
<dbReference type="PANTHER" id="PTHR43301:SF3">
    <property type="entry name" value="ARABINAN ENDO-1,5-ALPHA-L-ARABINOSIDASE A-RELATED"/>
    <property type="match status" value="1"/>
</dbReference>
<comment type="caution">
    <text evidence="8">The sequence shown here is derived from an EMBL/GenBank/DDBJ whole genome shotgun (WGS) entry which is preliminary data.</text>
</comment>
<dbReference type="RefSeq" id="WP_302879902.1">
    <property type="nucleotide sequence ID" value="NZ_JAUMKJ010000030.1"/>
</dbReference>
<organism evidence="8 9">
    <name type="scientific">Paenibacillus ehimensis</name>
    <dbReference type="NCBI Taxonomy" id="79264"/>
    <lineage>
        <taxon>Bacteria</taxon>
        <taxon>Bacillati</taxon>
        <taxon>Bacillota</taxon>
        <taxon>Bacilli</taxon>
        <taxon>Bacillales</taxon>
        <taxon>Paenibacillaceae</taxon>
        <taxon>Paenibacillus</taxon>
    </lineage>
</organism>
<dbReference type="SUPFAM" id="SSF75005">
    <property type="entry name" value="Arabinanase/levansucrase/invertase"/>
    <property type="match status" value="1"/>
</dbReference>
<dbReference type="Proteomes" id="UP001168883">
    <property type="component" value="Unassembled WGS sequence"/>
</dbReference>
<evidence type="ECO:0000259" key="7">
    <source>
        <dbReference type="Pfam" id="PF20578"/>
    </source>
</evidence>